<dbReference type="AlphaFoldDB" id="A0AAU6S7N1"/>
<reference evidence="3" key="1">
    <citation type="submission" date="2024-04" db="EMBL/GenBank/DDBJ databases">
        <authorList>
            <person name="Roder T."/>
            <person name="Oberhansli S."/>
            <person name="Kreuzer M."/>
        </authorList>
    </citation>
    <scope>NUCLEOTIDE SEQUENCE</scope>
    <source>
        <strain evidence="3">LWS13-1.2</strain>
    </source>
</reference>
<dbReference type="EMBL" id="CP151632">
    <property type="protein sequence ID" value="WZO32875.1"/>
    <property type="molecule type" value="Genomic_DNA"/>
</dbReference>
<accession>A0AAU6S7N1</accession>
<evidence type="ECO:0000256" key="2">
    <source>
        <dbReference type="SAM" id="Phobius"/>
    </source>
</evidence>
<organism evidence="3">
    <name type="scientific">Microbacterium sp. LWS13-1.2</name>
    <dbReference type="NCBI Taxonomy" id="3135264"/>
    <lineage>
        <taxon>Bacteria</taxon>
        <taxon>Bacillati</taxon>
        <taxon>Actinomycetota</taxon>
        <taxon>Actinomycetes</taxon>
        <taxon>Micrococcales</taxon>
        <taxon>Microbacteriaceae</taxon>
        <taxon>Microbacterium</taxon>
    </lineage>
</organism>
<keyword evidence="2" id="KW-0812">Transmembrane</keyword>
<keyword evidence="2" id="KW-0472">Membrane</keyword>
<name>A0AAU6S7N1_9MICO</name>
<gene>
    <name evidence="3" type="ORF">MRBLWS13_000483</name>
</gene>
<dbReference type="RefSeq" id="WP_349427482.1">
    <property type="nucleotide sequence ID" value="NZ_CP151632.1"/>
</dbReference>
<protein>
    <submittedName>
        <fullName evidence="3">SLAIN motif-containing protein</fullName>
    </submittedName>
</protein>
<feature type="transmembrane region" description="Helical" evidence="2">
    <location>
        <begin position="6"/>
        <end position="27"/>
    </location>
</feature>
<sequence>MDWASINVPELLVGAVLGVAFSLPFFFHERRERKREVGVNWTKDLRRLEPLLGDSKTRYADLYAALSDVPVDHYRRVLGPDDFRLVEDLQNAYAGAEFAASAQAKAAMAHYDAQGLMPPDVNIHTYSFLSRMDPARYQNHPGVRGFADDIAELQTDAGYLKAEDDAIAANRKLNDLIVQVMNRGRERSRDEYADLMRREEWAKRRRDPIGWLVRSIKGWWRRRNLARAAQLKARTNATAVPPASPLNATEAESSNLRNS</sequence>
<evidence type="ECO:0000256" key="1">
    <source>
        <dbReference type="SAM" id="MobiDB-lite"/>
    </source>
</evidence>
<feature type="compositionally biased region" description="Polar residues" evidence="1">
    <location>
        <begin position="246"/>
        <end position="259"/>
    </location>
</feature>
<keyword evidence="2" id="KW-1133">Transmembrane helix</keyword>
<evidence type="ECO:0000313" key="3">
    <source>
        <dbReference type="EMBL" id="WZO32875.1"/>
    </source>
</evidence>
<proteinExistence type="predicted"/>
<feature type="region of interest" description="Disordered" evidence="1">
    <location>
        <begin position="232"/>
        <end position="259"/>
    </location>
</feature>